<evidence type="ECO:0000313" key="12">
    <source>
        <dbReference type="Proteomes" id="UP000462621"/>
    </source>
</evidence>
<gene>
    <name evidence="11" type="ORF">F9817_19595</name>
</gene>
<evidence type="ECO:0000256" key="3">
    <source>
        <dbReference type="ARBA" id="ARBA00022525"/>
    </source>
</evidence>
<evidence type="ECO:0000259" key="10">
    <source>
        <dbReference type="Pfam" id="PF22842"/>
    </source>
</evidence>
<comment type="cofactor">
    <cofactor evidence="1">
        <name>Ca(2+)</name>
        <dbReference type="ChEBI" id="CHEBI:29108"/>
    </cofactor>
</comment>
<proteinExistence type="inferred from homology"/>
<dbReference type="GO" id="GO:0016837">
    <property type="term" value="F:carbon-oxygen lyase activity, acting on polysaccharides"/>
    <property type="evidence" value="ECO:0007669"/>
    <property type="project" value="TreeGrafter"/>
</dbReference>
<dbReference type="Proteomes" id="UP000462621">
    <property type="component" value="Unassembled WGS sequence"/>
</dbReference>
<dbReference type="Gene3D" id="2.160.20.10">
    <property type="entry name" value="Single-stranded right-handed beta-helix, Pectin lyase-like"/>
    <property type="match status" value="1"/>
</dbReference>
<protein>
    <submittedName>
        <fullName evidence="11">Pectate lyase</fullName>
    </submittedName>
</protein>
<dbReference type="AlphaFoldDB" id="A0A7X4LNT2"/>
<feature type="signal peptide" evidence="9">
    <location>
        <begin position="1"/>
        <end position="20"/>
    </location>
</feature>
<evidence type="ECO:0000256" key="9">
    <source>
        <dbReference type="SAM" id="SignalP"/>
    </source>
</evidence>
<dbReference type="InterPro" id="IPR011050">
    <property type="entry name" value="Pectin_lyase_fold/virulence"/>
</dbReference>
<keyword evidence="3" id="KW-0964">Secreted</keyword>
<dbReference type="InterPro" id="IPR012334">
    <property type="entry name" value="Pectin_lyas_fold"/>
</dbReference>
<evidence type="ECO:0000256" key="1">
    <source>
        <dbReference type="ARBA" id="ARBA00001913"/>
    </source>
</evidence>
<dbReference type="RefSeq" id="WP_161157865.1">
    <property type="nucleotide sequence ID" value="NZ_WEKT01000054.1"/>
</dbReference>
<feature type="chain" id="PRO_5030736038" evidence="9">
    <location>
        <begin position="21"/>
        <end position="437"/>
    </location>
</feature>
<dbReference type="GO" id="GO:0005576">
    <property type="term" value="C:extracellular region"/>
    <property type="evidence" value="ECO:0007669"/>
    <property type="project" value="UniProtKB-SubCell"/>
</dbReference>
<comment type="similarity">
    <text evidence="8">Belongs to the polysaccharide lyase 9 family.</text>
</comment>
<keyword evidence="12" id="KW-1185">Reference proteome</keyword>
<dbReference type="PANTHER" id="PTHR40088">
    <property type="entry name" value="PECTATE LYASE (EUROFUNG)"/>
    <property type="match status" value="1"/>
</dbReference>
<evidence type="ECO:0000256" key="4">
    <source>
        <dbReference type="ARBA" id="ARBA00022723"/>
    </source>
</evidence>
<evidence type="ECO:0000256" key="7">
    <source>
        <dbReference type="ARBA" id="ARBA00023239"/>
    </source>
</evidence>
<evidence type="ECO:0000256" key="8">
    <source>
        <dbReference type="ARBA" id="ARBA00038263"/>
    </source>
</evidence>
<comment type="subcellular location">
    <subcellularLocation>
        <location evidence="2">Secreted</location>
    </subcellularLocation>
</comment>
<evidence type="ECO:0000256" key="5">
    <source>
        <dbReference type="ARBA" id="ARBA00022729"/>
    </source>
</evidence>
<reference evidence="11 12" key="1">
    <citation type="submission" date="2019-10" db="EMBL/GenBank/DDBJ databases">
        <title>Vibrio sp. nov. isolated from a shrimp pond.</title>
        <authorList>
            <person name="Gomez-Gil B."/>
            <person name="Enciso-Ibarra J."/>
            <person name="Enciso-Ibarra K."/>
            <person name="Bolan-Mejia C."/>
        </authorList>
    </citation>
    <scope>NUCLEOTIDE SEQUENCE [LARGE SCALE GENOMIC DNA]</scope>
    <source>
        <strain evidence="11 12">CAIM 722</strain>
    </source>
</reference>
<keyword evidence="4" id="KW-0479">Metal-binding</keyword>
<keyword evidence="5 9" id="KW-0732">Signal</keyword>
<dbReference type="InterPro" id="IPR052052">
    <property type="entry name" value="Polysaccharide_Lyase_9"/>
</dbReference>
<dbReference type="Pfam" id="PF22842">
    <property type="entry name" value="Pel9A-like_beta_helix"/>
    <property type="match status" value="1"/>
</dbReference>
<organism evidence="11 12">
    <name type="scientific">Vibrio eleionomae</name>
    <dbReference type="NCBI Taxonomy" id="2653505"/>
    <lineage>
        <taxon>Bacteria</taxon>
        <taxon>Pseudomonadati</taxon>
        <taxon>Pseudomonadota</taxon>
        <taxon>Gammaproteobacteria</taxon>
        <taxon>Vibrionales</taxon>
        <taxon>Vibrionaceae</taxon>
        <taxon>Vibrio</taxon>
    </lineage>
</organism>
<keyword evidence="7 11" id="KW-0456">Lyase</keyword>
<dbReference type="GO" id="GO:0046872">
    <property type="term" value="F:metal ion binding"/>
    <property type="evidence" value="ECO:0007669"/>
    <property type="project" value="UniProtKB-KW"/>
</dbReference>
<dbReference type="EMBL" id="WEKT01000054">
    <property type="protein sequence ID" value="MZI95383.1"/>
    <property type="molecule type" value="Genomic_DNA"/>
</dbReference>
<comment type="caution">
    <text evidence="11">The sequence shown here is derived from an EMBL/GenBank/DDBJ whole genome shotgun (WGS) entry which is preliminary data.</text>
</comment>
<feature type="domain" description="Pel9A-like right handed beta-helix region" evidence="10">
    <location>
        <begin position="21"/>
        <end position="346"/>
    </location>
</feature>
<accession>A0A7X4LNT2</accession>
<dbReference type="PANTHER" id="PTHR40088:SF1">
    <property type="entry name" value="PECTATE LYASE PEL9"/>
    <property type="match status" value="1"/>
</dbReference>
<evidence type="ECO:0000256" key="2">
    <source>
        <dbReference type="ARBA" id="ARBA00004613"/>
    </source>
</evidence>
<dbReference type="SUPFAM" id="SSF51126">
    <property type="entry name" value="Pectin lyase-like"/>
    <property type="match status" value="1"/>
</dbReference>
<evidence type="ECO:0000256" key="6">
    <source>
        <dbReference type="ARBA" id="ARBA00022837"/>
    </source>
</evidence>
<sequence>MKIKVISLLCLLACSSAVYAQDFYISPSGSDSNSGTLSSPLKTIMAAQDAASSGDTVYIRGGTYYLDDSNITQYQSVRAIVNNITKDNITYINYGDEHPIFDFSNVTPDGYRNTAFMVRADNCVFKGFDVVGVQITIDDEHTQSEAFMVNHGNSNRFENLAIHDGMAIGWYLVAGSDNYVYNVDAYNNIGLNSYSYGNIDGFGVHPRSSSGTGNVIDSCRAWFNSDDGFDLINAYAAVTIKNSWAFYNGYDEDMNALGDGNGFKAGGYGSDGSTPPSVIPRHTILNNLAVHNRSAGFYANHHIGGQNWINNTAIYNQSANYNMLSTEDDNDTDVDGYGHYMRNNLGYGGYNEVINLGDETENDLAYNYFDLDVTVTSKDFVRLKESELMYDRQSDGSLPVIKTARLKEGSDLIDAGVYVGYDYNGAAPDLGAFETDY</sequence>
<evidence type="ECO:0000313" key="11">
    <source>
        <dbReference type="EMBL" id="MZI95383.1"/>
    </source>
</evidence>
<keyword evidence="6" id="KW-0106">Calcium</keyword>
<dbReference type="InterPro" id="IPR053868">
    <property type="entry name" value="Pel9A-like_beta_helix"/>
</dbReference>
<name>A0A7X4LNT2_9VIBR</name>